<sequence>MFPSTIFTLCFSFQVAEAAVHHLFVGTFGAASLYTLAFDDEALTLELVKNNTASAGHSWISFDHDKKNVYAVAGSAVASYTVQNDTSLRFDASVPVGGNCSSVHEIFVTASQISPYSVYAVPFGGSASCGTVLSVSSNGTLSHVAQNYTYLSTSGVHGLAFSPNGQFMYSADDSANSLWTHKVDSQTGELTYIDRVVAPQTGADPRHVAVHPEGGYAYVVFEGTSKLAVYSLDNTTGIPTFTNVTFPLIPEGYNATLYWSDEVALSFSGSYLWATSRGHQTNLTGYISAFSLTASGSISSQLFLAPTTTSGGAANAVAPADFSDQWAALTDSELGAVEIWRLESNGNGSKAEIVATLNIEDNGCCANAIWYD</sequence>
<dbReference type="SUPFAM" id="SSF75011">
    <property type="entry name" value="3-carboxy-cis,cis-mucoante lactonizing enzyme"/>
    <property type="match status" value="1"/>
</dbReference>
<dbReference type="GO" id="GO:0017057">
    <property type="term" value="F:6-phosphogluconolactonase activity"/>
    <property type="evidence" value="ECO:0007669"/>
    <property type="project" value="TreeGrafter"/>
</dbReference>
<gene>
    <name evidence="3" type="ORF">K505DRAFT_335216</name>
</gene>
<reference evidence="3" key="1">
    <citation type="journal article" date="2020" name="Stud. Mycol.">
        <title>101 Dothideomycetes genomes: a test case for predicting lifestyles and emergence of pathogens.</title>
        <authorList>
            <person name="Haridas S."/>
            <person name="Albert R."/>
            <person name="Binder M."/>
            <person name="Bloem J."/>
            <person name="Labutti K."/>
            <person name="Salamov A."/>
            <person name="Andreopoulos B."/>
            <person name="Baker S."/>
            <person name="Barry K."/>
            <person name="Bills G."/>
            <person name="Bluhm B."/>
            <person name="Cannon C."/>
            <person name="Castanera R."/>
            <person name="Culley D."/>
            <person name="Daum C."/>
            <person name="Ezra D."/>
            <person name="Gonzalez J."/>
            <person name="Henrissat B."/>
            <person name="Kuo A."/>
            <person name="Liang C."/>
            <person name="Lipzen A."/>
            <person name="Lutzoni F."/>
            <person name="Magnuson J."/>
            <person name="Mondo S."/>
            <person name="Nolan M."/>
            <person name="Ohm R."/>
            <person name="Pangilinan J."/>
            <person name="Park H.-J."/>
            <person name="Ramirez L."/>
            <person name="Alfaro M."/>
            <person name="Sun H."/>
            <person name="Tritt A."/>
            <person name="Yoshinaga Y."/>
            <person name="Zwiers L.-H."/>
            <person name="Turgeon B."/>
            <person name="Goodwin S."/>
            <person name="Spatafora J."/>
            <person name="Crous P."/>
            <person name="Grigoriev I."/>
        </authorList>
    </citation>
    <scope>NUCLEOTIDE SEQUENCE</scope>
    <source>
        <strain evidence="3">CBS 109.77</strain>
    </source>
</reference>
<keyword evidence="4" id="KW-1185">Reference proteome</keyword>
<evidence type="ECO:0000313" key="4">
    <source>
        <dbReference type="Proteomes" id="UP000799757"/>
    </source>
</evidence>
<dbReference type="PANTHER" id="PTHR30344:SF4">
    <property type="entry name" value="CYCLASE, PUTATIVE (AFU_ORTHOLOGUE AFUA_6G11580)-RELATED"/>
    <property type="match status" value="1"/>
</dbReference>
<evidence type="ECO:0000256" key="2">
    <source>
        <dbReference type="SAM" id="SignalP"/>
    </source>
</evidence>
<evidence type="ECO:0000256" key="1">
    <source>
        <dbReference type="ARBA" id="ARBA00005564"/>
    </source>
</evidence>
<dbReference type="PANTHER" id="PTHR30344">
    <property type="entry name" value="6-PHOSPHOGLUCONOLACTONASE-RELATED"/>
    <property type="match status" value="1"/>
</dbReference>
<dbReference type="InterPro" id="IPR019405">
    <property type="entry name" value="Lactonase_7-beta_prop"/>
</dbReference>
<dbReference type="OrthoDB" id="1715191at2759"/>
<name>A0A6A6XJY1_9PLEO</name>
<organism evidence="3 4">
    <name type="scientific">Melanomma pulvis-pyrius CBS 109.77</name>
    <dbReference type="NCBI Taxonomy" id="1314802"/>
    <lineage>
        <taxon>Eukaryota</taxon>
        <taxon>Fungi</taxon>
        <taxon>Dikarya</taxon>
        <taxon>Ascomycota</taxon>
        <taxon>Pezizomycotina</taxon>
        <taxon>Dothideomycetes</taxon>
        <taxon>Pleosporomycetidae</taxon>
        <taxon>Pleosporales</taxon>
        <taxon>Melanommataceae</taxon>
        <taxon>Melanomma</taxon>
    </lineage>
</organism>
<protein>
    <submittedName>
        <fullName evidence="3">Carboxy-cis,cis-muconate cyclase</fullName>
    </submittedName>
</protein>
<dbReference type="InterPro" id="IPR015943">
    <property type="entry name" value="WD40/YVTN_repeat-like_dom_sf"/>
</dbReference>
<accession>A0A6A6XJY1</accession>
<dbReference type="AlphaFoldDB" id="A0A6A6XJY1"/>
<dbReference type="Proteomes" id="UP000799757">
    <property type="component" value="Unassembled WGS sequence"/>
</dbReference>
<dbReference type="EMBL" id="MU001832">
    <property type="protein sequence ID" value="KAF2796383.1"/>
    <property type="molecule type" value="Genomic_DNA"/>
</dbReference>
<dbReference type="Pfam" id="PF10282">
    <property type="entry name" value="Lactonase"/>
    <property type="match status" value="1"/>
</dbReference>
<dbReference type="InterPro" id="IPR050282">
    <property type="entry name" value="Cycloisomerase_2"/>
</dbReference>
<keyword evidence="2" id="KW-0732">Signal</keyword>
<feature type="chain" id="PRO_5025337926" evidence="2">
    <location>
        <begin position="19"/>
        <end position="372"/>
    </location>
</feature>
<feature type="signal peptide" evidence="2">
    <location>
        <begin position="1"/>
        <end position="18"/>
    </location>
</feature>
<evidence type="ECO:0000313" key="3">
    <source>
        <dbReference type="EMBL" id="KAF2796383.1"/>
    </source>
</evidence>
<comment type="similarity">
    <text evidence="1">Belongs to the cycloisomerase 2 family.</text>
</comment>
<proteinExistence type="inferred from homology"/>
<dbReference type="Gene3D" id="2.130.10.10">
    <property type="entry name" value="YVTN repeat-like/Quinoprotein amine dehydrogenase"/>
    <property type="match status" value="1"/>
</dbReference>